<evidence type="ECO:0000256" key="10">
    <source>
        <dbReference type="ARBA" id="ARBA00023239"/>
    </source>
</evidence>
<evidence type="ECO:0000256" key="6">
    <source>
        <dbReference type="ARBA" id="ARBA00023004"/>
    </source>
</evidence>
<dbReference type="PIRSF" id="PIRSF001435">
    <property type="entry name" value="Nth"/>
    <property type="match status" value="1"/>
</dbReference>
<dbReference type="GO" id="GO:0003677">
    <property type="term" value="F:DNA binding"/>
    <property type="evidence" value="ECO:0007669"/>
    <property type="project" value="UniProtKB-UniRule"/>
</dbReference>
<keyword evidence="5 12" id="KW-0378">Hydrolase</keyword>
<gene>
    <name evidence="12 14" type="primary">nth</name>
    <name evidence="14" type="ORF">H9726_01960</name>
</gene>
<dbReference type="PANTHER" id="PTHR10359">
    <property type="entry name" value="A/G-SPECIFIC ADENINE GLYCOSYLASE/ENDONUCLEASE III"/>
    <property type="match status" value="1"/>
</dbReference>
<comment type="catalytic activity">
    <reaction evidence="12">
        <text>2'-deoxyribonucleotide-(2'-deoxyribose 5'-phosphate)-2'-deoxyribonucleotide-DNA = a 3'-end 2'-deoxyribonucleotide-(2,3-dehydro-2,3-deoxyribose 5'-phosphate)-DNA + a 5'-end 5'-phospho-2'-deoxyribonucleoside-DNA + H(+)</text>
        <dbReference type="Rhea" id="RHEA:66592"/>
        <dbReference type="Rhea" id="RHEA-COMP:13180"/>
        <dbReference type="Rhea" id="RHEA-COMP:16897"/>
        <dbReference type="Rhea" id="RHEA-COMP:17067"/>
        <dbReference type="ChEBI" id="CHEBI:15378"/>
        <dbReference type="ChEBI" id="CHEBI:136412"/>
        <dbReference type="ChEBI" id="CHEBI:157695"/>
        <dbReference type="ChEBI" id="CHEBI:167181"/>
        <dbReference type="EC" id="4.2.99.18"/>
    </reaction>
</comment>
<feature type="binding site" evidence="12">
    <location>
        <position position="197"/>
    </location>
    <ligand>
        <name>[4Fe-4S] cluster</name>
        <dbReference type="ChEBI" id="CHEBI:49883"/>
    </ligand>
</feature>
<comment type="cofactor">
    <cofactor evidence="12">
        <name>[4Fe-4S] cluster</name>
        <dbReference type="ChEBI" id="CHEBI:49883"/>
    </cofactor>
    <text evidence="12">Binds 1 [4Fe-4S] cluster.</text>
</comment>
<evidence type="ECO:0000256" key="3">
    <source>
        <dbReference type="ARBA" id="ARBA00022723"/>
    </source>
</evidence>
<reference evidence="14" key="2">
    <citation type="submission" date="2021-04" db="EMBL/GenBank/DDBJ databases">
        <authorList>
            <person name="Gilroy R."/>
        </authorList>
    </citation>
    <scope>NUCLEOTIDE SEQUENCE</scope>
    <source>
        <strain evidence="14">CHK192-19661</strain>
    </source>
</reference>
<evidence type="ECO:0000256" key="2">
    <source>
        <dbReference type="ARBA" id="ARBA00022485"/>
    </source>
</evidence>
<proteinExistence type="inferred from homology"/>
<protein>
    <recommendedName>
        <fullName evidence="12">Endonuclease III</fullName>
        <ecNumber evidence="12">4.2.99.18</ecNumber>
    </recommendedName>
    <alternativeName>
        <fullName evidence="12">DNA-(apurinic or apyrimidinic site) lyase</fullName>
    </alternativeName>
</protein>
<keyword evidence="6 12" id="KW-0408">Iron</keyword>
<comment type="caution">
    <text evidence="14">The sequence shown here is derived from an EMBL/GenBank/DDBJ whole genome shotgun (WGS) entry which is preliminary data.</text>
</comment>
<dbReference type="InterPro" id="IPR011257">
    <property type="entry name" value="DNA_glycosylase"/>
</dbReference>
<keyword evidence="14" id="KW-0540">Nuclease</keyword>
<dbReference type="Pfam" id="PF00730">
    <property type="entry name" value="HhH-GPD"/>
    <property type="match status" value="1"/>
</dbReference>
<keyword evidence="3 12" id="KW-0479">Metal-binding</keyword>
<sequence length="215" mass="23910">MNEESRLRALKILSETYAGARPALHYNTAFELLVAVILSAQCTDERVNKVTAELFKQHNTPETMLALSQEQLEGYIFSCGLYRSKAAHILSASKDIVEKFGGKVPGGFAELKSLAGVGQKTANVVSSVWFDKDAIAVDTHVFRVSNRLGLARANTPLKTEEQLKEAIPQEDWSKAHHWLIWHGRRVCHAQKPECSRCPLSAVCDFFVAQKDKQGT</sequence>
<dbReference type="AlphaFoldDB" id="A0A9D2D6A3"/>
<dbReference type="InterPro" id="IPR003651">
    <property type="entry name" value="Endonuclease3_FeS-loop_motif"/>
</dbReference>
<dbReference type="Gene3D" id="1.10.1670.10">
    <property type="entry name" value="Helix-hairpin-Helix base-excision DNA repair enzymes (C-terminal)"/>
    <property type="match status" value="1"/>
</dbReference>
<dbReference type="PANTHER" id="PTHR10359:SF18">
    <property type="entry name" value="ENDONUCLEASE III"/>
    <property type="match status" value="1"/>
</dbReference>
<dbReference type="NCBIfam" id="TIGR01083">
    <property type="entry name" value="nth"/>
    <property type="match status" value="1"/>
</dbReference>
<dbReference type="GO" id="GO:0019104">
    <property type="term" value="F:DNA N-glycosylase activity"/>
    <property type="evidence" value="ECO:0007669"/>
    <property type="project" value="UniProtKB-UniRule"/>
</dbReference>
<dbReference type="SMART" id="SM00525">
    <property type="entry name" value="FES"/>
    <property type="match status" value="1"/>
</dbReference>
<name>A0A9D2D6A3_9FIRM</name>
<evidence type="ECO:0000313" key="14">
    <source>
        <dbReference type="EMBL" id="HIZ09231.1"/>
    </source>
</evidence>
<evidence type="ECO:0000256" key="4">
    <source>
        <dbReference type="ARBA" id="ARBA00022763"/>
    </source>
</evidence>
<dbReference type="CDD" id="cd00056">
    <property type="entry name" value="ENDO3c"/>
    <property type="match status" value="1"/>
</dbReference>
<evidence type="ECO:0000259" key="13">
    <source>
        <dbReference type="SMART" id="SM00478"/>
    </source>
</evidence>
<feature type="binding site" evidence="12">
    <location>
        <position position="187"/>
    </location>
    <ligand>
        <name>[4Fe-4S] cluster</name>
        <dbReference type="ChEBI" id="CHEBI:49883"/>
    </ligand>
</feature>
<dbReference type="InterPro" id="IPR003265">
    <property type="entry name" value="HhH-GPD_domain"/>
</dbReference>
<reference evidence="14" key="1">
    <citation type="journal article" date="2021" name="PeerJ">
        <title>Extensive microbial diversity within the chicken gut microbiome revealed by metagenomics and culture.</title>
        <authorList>
            <person name="Gilroy R."/>
            <person name="Ravi A."/>
            <person name="Getino M."/>
            <person name="Pursley I."/>
            <person name="Horton D.L."/>
            <person name="Alikhan N.F."/>
            <person name="Baker D."/>
            <person name="Gharbi K."/>
            <person name="Hall N."/>
            <person name="Watson M."/>
            <person name="Adriaenssens E.M."/>
            <person name="Foster-Nyarko E."/>
            <person name="Jarju S."/>
            <person name="Secka A."/>
            <person name="Antonio M."/>
            <person name="Oren A."/>
            <person name="Chaudhuri R.R."/>
            <person name="La Ragione R."/>
            <person name="Hildebrand F."/>
            <person name="Pallen M.J."/>
        </authorList>
    </citation>
    <scope>NUCLEOTIDE SEQUENCE</scope>
    <source>
        <strain evidence="14">CHK192-19661</strain>
    </source>
</reference>
<accession>A0A9D2D6A3</accession>
<dbReference type="InterPro" id="IPR023170">
    <property type="entry name" value="HhH_base_excis_C"/>
</dbReference>
<keyword evidence="11 12" id="KW-0326">Glycosidase</keyword>
<keyword evidence="2 12" id="KW-0004">4Fe-4S</keyword>
<dbReference type="InterPro" id="IPR005759">
    <property type="entry name" value="Nth"/>
</dbReference>
<dbReference type="EC" id="4.2.99.18" evidence="12"/>
<feature type="binding site" evidence="12">
    <location>
        <position position="203"/>
    </location>
    <ligand>
        <name>[4Fe-4S] cluster</name>
        <dbReference type="ChEBI" id="CHEBI:49883"/>
    </ligand>
</feature>
<dbReference type="Gene3D" id="1.10.340.30">
    <property type="entry name" value="Hypothetical protein, domain 2"/>
    <property type="match status" value="1"/>
</dbReference>
<dbReference type="FunFam" id="1.10.340.30:FF:000001">
    <property type="entry name" value="Endonuclease III"/>
    <property type="match status" value="1"/>
</dbReference>
<evidence type="ECO:0000256" key="7">
    <source>
        <dbReference type="ARBA" id="ARBA00023014"/>
    </source>
</evidence>
<organism evidence="14 15">
    <name type="scientific">Candidatus Borkfalkia avicola</name>
    <dbReference type="NCBI Taxonomy" id="2838503"/>
    <lineage>
        <taxon>Bacteria</taxon>
        <taxon>Bacillati</taxon>
        <taxon>Bacillota</taxon>
        <taxon>Clostridia</taxon>
        <taxon>Christensenellales</taxon>
        <taxon>Christensenellaceae</taxon>
        <taxon>Candidatus Borkfalkia</taxon>
    </lineage>
</organism>
<dbReference type="SMART" id="SM00478">
    <property type="entry name" value="ENDO3c"/>
    <property type="match status" value="1"/>
</dbReference>
<evidence type="ECO:0000256" key="12">
    <source>
        <dbReference type="HAMAP-Rule" id="MF_00942"/>
    </source>
</evidence>
<dbReference type="GO" id="GO:0046872">
    <property type="term" value="F:metal ion binding"/>
    <property type="evidence" value="ECO:0007669"/>
    <property type="project" value="UniProtKB-KW"/>
</dbReference>
<dbReference type="GO" id="GO:0051539">
    <property type="term" value="F:4 iron, 4 sulfur cluster binding"/>
    <property type="evidence" value="ECO:0007669"/>
    <property type="project" value="UniProtKB-UniRule"/>
</dbReference>
<keyword evidence="7 12" id="KW-0411">Iron-sulfur</keyword>
<dbReference type="FunFam" id="1.10.1670.10:FF:000001">
    <property type="entry name" value="Endonuclease III"/>
    <property type="match status" value="1"/>
</dbReference>
<dbReference type="HAMAP" id="MF_00942">
    <property type="entry name" value="Nth"/>
    <property type="match status" value="1"/>
</dbReference>
<comment type="function">
    <text evidence="12">DNA repair enzyme that has both DNA N-glycosylase activity and AP-lyase activity. The DNA N-glycosylase activity releases various damaged pyrimidines from DNA by cleaving the N-glycosidic bond, leaving an AP (apurinic/apyrimidinic) site. The AP-lyase activity cleaves the phosphodiester bond 3' to the AP site by a beta-elimination, leaving a 3'-terminal unsaturated sugar and a product with a terminal 5'-phosphate.</text>
</comment>
<evidence type="ECO:0000256" key="9">
    <source>
        <dbReference type="ARBA" id="ARBA00023204"/>
    </source>
</evidence>
<evidence type="ECO:0000256" key="1">
    <source>
        <dbReference type="ARBA" id="ARBA00008343"/>
    </source>
</evidence>
<comment type="similarity">
    <text evidence="1 12">Belongs to the Nth/MutY family.</text>
</comment>
<keyword evidence="10 12" id="KW-0456">Lyase</keyword>
<evidence type="ECO:0000256" key="8">
    <source>
        <dbReference type="ARBA" id="ARBA00023125"/>
    </source>
</evidence>
<dbReference type="EMBL" id="DXCF01000009">
    <property type="protein sequence ID" value="HIZ09231.1"/>
    <property type="molecule type" value="Genomic_DNA"/>
</dbReference>
<keyword evidence="9 12" id="KW-0234">DNA repair</keyword>
<keyword evidence="4 12" id="KW-0227">DNA damage</keyword>
<evidence type="ECO:0000313" key="15">
    <source>
        <dbReference type="Proteomes" id="UP000824025"/>
    </source>
</evidence>
<feature type="binding site" evidence="12">
    <location>
        <position position="194"/>
    </location>
    <ligand>
        <name>[4Fe-4S] cluster</name>
        <dbReference type="ChEBI" id="CHEBI:49883"/>
    </ligand>
</feature>
<feature type="domain" description="HhH-GPD" evidence="13">
    <location>
        <begin position="38"/>
        <end position="185"/>
    </location>
</feature>
<evidence type="ECO:0000256" key="5">
    <source>
        <dbReference type="ARBA" id="ARBA00022801"/>
    </source>
</evidence>
<dbReference type="GO" id="GO:0140078">
    <property type="term" value="F:class I DNA-(apurinic or apyrimidinic site) endonuclease activity"/>
    <property type="evidence" value="ECO:0007669"/>
    <property type="project" value="UniProtKB-EC"/>
</dbReference>
<evidence type="ECO:0000256" key="11">
    <source>
        <dbReference type="ARBA" id="ARBA00023295"/>
    </source>
</evidence>
<dbReference type="SUPFAM" id="SSF48150">
    <property type="entry name" value="DNA-glycosylase"/>
    <property type="match status" value="1"/>
</dbReference>
<dbReference type="GO" id="GO:0006285">
    <property type="term" value="P:base-excision repair, AP site formation"/>
    <property type="evidence" value="ECO:0007669"/>
    <property type="project" value="TreeGrafter"/>
</dbReference>
<dbReference type="Proteomes" id="UP000824025">
    <property type="component" value="Unassembled WGS sequence"/>
</dbReference>
<keyword evidence="8 12" id="KW-0238">DNA-binding</keyword>
<keyword evidence="14" id="KW-0255">Endonuclease</keyword>